<dbReference type="SUPFAM" id="SSF50022">
    <property type="entry name" value="ISP domain"/>
    <property type="match status" value="1"/>
</dbReference>
<dbReference type="PROSITE" id="PS51257">
    <property type="entry name" value="PROKAR_LIPOPROTEIN"/>
    <property type="match status" value="1"/>
</dbReference>
<name>A0A7K1Y1L2_9SPHI</name>
<accession>A0A7K1Y1L2</accession>
<evidence type="ECO:0008006" key="4">
    <source>
        <dbReference type="Google" id="ProtNLM"/>
    </source>
</evidence>
<reference evidence="2 3" key="1">
    <citation type="submission" date="2019-11" db="EMBL/GenBank/DDBJ databases">
        <title>Pedobacter sp. HMF7056 Genome sequencing and assembly.</title>
        <authorList>
            <person name="Kang H."/>
            <person name="Kim H."/>
            <person name="Joh K."/>
        </authorList>
    </citation>
    <scope>NUCLEOTIDE SEQUENCE [LARGE SCALE GENOMIC DNA]</scope>
    <source>
        <strain evidence="2 3">HMF7056</strain>
    </source>
</reference>
<evidence type="ECO:0000256" key="1">
    <source>
        <dbReference type="SAM" id="SignalP"/>
    </source>
</evidence>
<dbReference type="EMBL" id="WVHS01000004">
    <property type="protein sequence ID" value="MXV17140.1"/>
    <property type="molecule type" value="Genomic_DNA"/>
</dbReference>
<evidence type="ECO:0000313" key="2">
    <source>
        <dbReference type="EMBL" id="MXV17140.1"/>
    </source>
</evidence>
<organism evidence="2 3">
    <name type="scientific">Hufsiella ginkgonis</name>
    <dbReference type="NCBI Taxonomy" id="2695274"/>
    <lineage>
        <taxon>Bacteria</taxon>
        <taxon>Pseudomonadati</taxon>
        <taxon>Bacteroidota</taxon>
        <taxon>Sphingobacteriia</taxon>
        <taxon>Sphingobacteriales</taxon>
        <taxon>Sphingobacteriaceae</taxon>
        <taxon>Hufsiella</taxon>
    </lineage>
</organism>
<evidence type="ECO:0000313" key="3">
    <source>
        <dbReference type="Proteomes" id="UP000451233"/>
    </source>
</evidence>
<dbReference type="AlphaFoldDB" id="A0A7K1Y1L2"/>
<dbReference type="RefSeq" id="WP_160908140.1">
    <property type="nucleotide sequence ID" value="NZ_WVHS01000004.1"/>
</dbReference>
<keyword evidence="3" id="KW-1185">Reference proteome</keyword>
<comment type="caution">
    <text evidence="2">The sequence shown here is derived from an EMBL/GenBank/DDBJ whole genome shotgun (WGS) entry which is preliminary data.</text>
</comment>
<keyword evidence="1" id="KW-0732">Signal</keyword>
<dbReference type="InterPro" id="IPR036922">
    <property type="entry name" value="Rieske_2Fe-2S_sf"/>
</dbReference>
<dbReference type="GO" id="GO:0051537">
    <property type="term" value="F:2 iron, 2 sulfur cluster binding"/>
    <property type="evidence" value="ECO:0007669"/>
    <property type="project" value="InterPro"/>
</dbReference>
<dbReference type="Gene3D" id="2.102.10.10">
    <property type="entry name" value="Rieske [2Fe-2S] iron-sulphur domain"/>
    <property type="match status" value="1"/>
</dbReference>
<dbReference type="Proteomes" id="UP000451233">
    <property type="component" value="Unassembled WGS sequence"/>
</dbReference>
<sequence length="145" mass="15559">MGVKYLAINVKRVMMLMVLSSLSVAACTGDKEGQVPNVPVNYRIPLQQFQVQNKNGVLLVNGHGVAGLIIIHKVGDSYAVYDRCSTVNPLKKCALTVDDSGLEATDPCSGAKFSLYDGTPTKAPGKRSLRAYTVFINNAELVVSN</sequence>
<gene>
    <name evidence="2" type="ORF">GS398_17700</name>
</gene>
<proteinExistence type="predicted"/>
<protein>
    <recommendedName>
        <fullName evidence="4">Rieske domain-containing protein</fullName>
    </recommendedName>
</protein>
<feature type="chain" id="PRO_5029717565" description="Rieske domain-containing protein" evidence="1">
    <location>
        <begin position="26"/>
        <end position="145"/>
    </location>
</feature>
<feature type="signal peptide" evidence="1">
    <location>
        <begin position="1"/>
        <end position="25"/>
    </location>
</feature>